<dbReference type="EMBL" id="VSRR010059213">
    <property type="protein sequence ID" value="MPC82244.1"/>
    <property type="molecule type" value="Genomic_DNA"/>
</dbReference>
<evidence type="ECO:0000313" key="3">
    <source>
        <dbReference type="Proteomes" id="UP000324222"/>
    </source>
</evidence>
<reference evidence="2 3" key="1">
    <citation type="submission" date="2019-05" db="EMBL/GenBank/DDBJ databases">
        <title>Another draft genome of Portunus trituberculatus and its Hox gene families provides insights of decapod evolution.</title>
        <authorList>
            <person name="Jeong J.-H."/>
            <person name="Song I."/>
            <person name="Kim S."/>
            <person name="Choi T."/>
            <person name="Kim D."/>
            <person name="Ryu S."/>
            <person name="Kim W."/>
        </authorList>
    </citation>
    <scope>NUCLEOTIDE SEQUENCE [LARGE SCALE GENOMIC DNA]</scope>
    <source>
        <tissue evidence="2">Muscle</tissue>
    </source>
</reference>
<comment type="caution">
    <text evidence="2">The sequence shown here is derived from an EMBL/GenBank/DDBJ whole genome shotgun (WGS) entry which is preliminary data.</text>
</comment>
<keyword evidence="3" id="KW-1185">Reference proteome</keyword>
<feature type="compositionally biased region" description="Polar residues" evidence="1">
    <location>
        <begin position="1"/>
        <end position="18"/>
    </location>
</feature>
<evidence type="ECO:0000256" key="1">
    <source>
        <dbReference type="SAM" id="MobiDB-lite"/>
    </source>
</evidence>
<sequence length="93" mass="9545">MSIKSSNHTETQGTSRSNPPCIPFDTYLQGGSLGIDGLCGGLNIRGHGARFVGGLGDGDRRGSCGLGRHGGGVEGQSAGEEQDNLINSSRVKM</sequence>
<organism evidence="2 3">
    <name type="scientific">Portunus trituberculatus</name>
    <name type="common">Swimming crab</name>
    <name type="synonym">Neptunus trituberculatus</name>
    <dbReference type="NCBI Taxonomy" id="210409"/>
    <lineage>
        <taxon>Eukaryota</taxon>
        <taxon>Metazoa</taxon>
        <taxon>Ecdysozoa</taxon>
        <taxon>Arthropoda</taxon>
        <taxon>Crustacea</taxon>
        <taxon>Multicrustacea</taxon>
        <taxon>Malacostraca</taxon>
        <taxon>Eumalacostraca</taxon>
        <taxon>Eucarida</taxon>
        <taxon>Decapoda</taxon>
        <taxon>Pleocyemata</taxon>
        <taxon>Brachyura</taxon>
        <taxon>Eubrachyura</taxon>
        <taxon>Portunoidea</taxon>
        <taxon>Portunidae</taxon>
        <taxon>Portuninae</taxon>
        <taxon>Portunus</taxon>
    </lineage>
</organism>
<feature type="region of interest" description="Disordered" evidence="1">
    <location>
        <begin position="1"/>
        <end position="22"/>
    </location>
</feature>
<gene>
    <name evidence="2" type="ORF">E2C01_076898</name>
</gene>
<accession>A0A5B7IPW3</accession>
<feature type="compositionally biased region" description="Polar residues" evidence="1">
    <location>
        <begin position="84"/>
        <end position="93"/>
    </location>
</feature>
<dbReference type="AlphaFoldDB" id="A0A5B7IPW3"/>
<name>A0A5B7IPW3_PORTR</name>
<dbReference type="Proteomes" id="UP000324222">
    <property type="component" value="Unassembled WGS sequence"/>
</dbReference>
<evidence type="ECO:0000313" key="2">
    <source>
        <dbReference type="EMBL" id="MPC82244.1"/>
    </source>
</evidence>
<protein>
    <submittedName>
        <fullName evidence="2">Uncharacterized protein</fullName>
    </submittedName>
</protein>
<proteinExistence type="predicted"/>
<feature type="region of interest" description="Disordered" evidence="1">
    <location>
        <begin position="66"/>
        <end position="93"/>
    </location>
</feature>